<dbReference type="EMBL" id="BPLR01018462">
    <property type="protein sequence ID" value="GIY99805.1"/>
    <property type="molecule type" value="Genomic_DNA"/>
</dbReference>
<keyword evidence="2" id="KW-1185">Reference proteome</keyword>
<sequence length="159" mass="18310">MSTKVSIRYRFCVHKVNEADDTGTCYRLLLQKRSFLNESEKKETPGSMLRGVGTACDIDPFTALCLLFNWKKNKILRKNKRLCESIVMLQDDGSVGIQKLPASRIFVDRHHTWDYDLTRNEKHQSYPSATQSLELISFPSEDKLVKKSGMEKPISIKHC</sequence>
<evidence type="ECO:0000313" key="2">
    <source>
        <dbReference type="Proteomes" id="UP001054945"/>
    </source>
</evidence>
<name>A0AAV4XXC3_CAEEX</name>
<proteinExistence type="predicted"/>
<accession>A0AAV4XXC3</accession>
<gene>
    <name evidence="1" type="primary">AVEN_226766_1</name>
    <name evidence="1" type="ORF">CEXT_298701</name>
</gene>
<dbReference type="AlphaFoldDB" id="A0AAV4XXC3"/>
<comment type="caution">
    <text evidence="1">The sequence shown here is derived from an EMBL/GenBank/DDBJ whole genome shotgun (WGS) entry which is preliminary data.</text>
</comment>
<organism evidence="1 2">
    <name type="scientific">Caerostris extrusa</name>
    <name type="common">Bark spider</name>
    <name type="synonym">Caerostris bankana</name>
    <dbReference type="NCBI Taxonomy" id="172846"/>
    <lineage>
        <taxon>Eukaryota</taxon>
        <taxon>Metazoa</taxon>
        <taxon>Ecdysozoa</taxon>
        <taxon>Arthropoda</taxon>
        <taxon>Chelicerata</taxon>
        <taxon>Arachnida</taxon>
        <taxon>Araneae</taxon>
        <taxon>Araneomorphae</taxon>
        <taxon>Entelegynae</taxon>
        <taxon>Araneoidea</taxon>
        <taxon>Araneidae</taxon>
        <taxon>Caerostris</taxon>
    </lineage>
</organism>
<reference evidence="1 2" key="1">
    <citation type="submission" date="2021-06" db="EMBL/GenBank/DDBJ databases">
        <title>Caerostris extrusa draft genome.</title>
        <authorList>
            <person name="Kono N."/>
            <person name="Arakawa K."/>
        </authorList>
    </citation>
    <scope>NUCLEOTIDE SEQUENCE [LARGE SCALE GENOMIC DNA]</scope>
</reference>
<dbReference type="Proteomes" id="UP001054945">
    <property type="component" value="Unassembled WGS sequence"/>
</dbReference>
<protein>
    <submittedName>
        <fullName evidence="1">Uncharacterized protein</fullName>
    </submittedName>
</protein>
<evidence type="ECO:0000313" key="1">
    <source>
        <dbReference type="EMBL" id="GIY99805.1"/>
    </source>
</evidence>